<proteinExistence type="predicted"/>
<evidence type="ECO:0000256" key="3">
    <source>
        <dbReference type="ARBA" id="ARBA00023163"/>
    </source>
</evidence>
<keyword evidence="6" id="KW-1185">Reference proteome</keyword>
<evidence type="ECO:0000259" key="4">
    <source>
        <dbReference type="PROSITE" id="PS50995"/>
    </source>
</evidence>
<evidence type="ECO:0000313" key="5">
    <source>
        <dbReference type="EMBL" id="MFD2617615.1"/>
    </source>
</evidence>
<dbReference type="EMBL" id="JBHUMR010000013">
    <property type="protein sequence ID" value="MFD2617615.1"/>
    <property type="molecule type" value="Genomic_DNA"/>
</dbReference>
<keyword evidence="1" id="KW-0805">Transcription regulation</keyword>
<dbReference type="Gene3D" id="1.10.10.10">
    <property type="entry name" value="Winged helix-like DNA-binding domain superfamily/Winged helix DNA-binding domain"/>
    <property type="match status" value="1"/>
</dbReference>
<dbReference type="InterPro" id="IPR036390">
    <property type="entry name" value="WH_DNA-bd_sf"/>
</dbReference>
<dbReference type="Pfam" id="PF01047">
    <property type="entry name" value="MarR"/>
    <property type="match status" value="1"/>
</dbReference>
<dbReference type="PANTHER" id="PTHR42756:SF2">
    <property type="entry name" value="MARR FAMILY REGULATORY PROTEIN"/>
    <property type="match status" value="1"/>
</dbReference>
<evidence type="ECO:0000313" key="6">
    <source>
        <dbReference type="Proteomes" id="UP001597458"/>
    </source>
</evidence>
<dbReference type="Proteomes" id="UP001597458">
    <property type="component" value="Unassembled WGS sequence"/>
</dbReference>
<feature type="domain" description="HTH marR-type" evidence="4">
    <location>
        <begin position="3"/>
        <end position="136"/>
    </location>
</feature>
<dbReference type="InterPro" id="IPR023187">
    <property type="entry name" value="Tscrpt_reg_MarR-type_CS"/>
</dbReference>
<organism evidence="5 6">
    <name type="scientific">Terrilactibacillus laevilacticus</name>
    <dbReference type="NCBI Taxonomy" id="1380157"/>
    <lineage>
        <taxon>Bacteria</taxon>
        <taxon>Bacillati</taxon>
        <taxon>Bacillota</taxon>
        <taxon>Bacilli</taxon>
        <taxon>Bacillales</taxon>
        <taxon>Bacillaceae</taxon>
        <taxon>Terrilactibacillus</taxon>
    </lineage>
</organism>
<gene>
    <name evidence="5" type="ORF">ACFSTF_09900</name>
</gene>
<dbReference type="SUPFAM" id="SSF46785">
    <property type="entry name" value="Winged helix' DNA-binding domain"/>
    <property type="match status" value="1"/>
</dbReference>
<dbReference type="SMART" id="SM00347">
    <property type="entry name" value="HTH_MARR"/>
    <property type="match status" value="1"/>
</dbReference>
<keyword evidence="3" id="KW-0804">Transcription</keyword>
<dbReference type="RefSeq" id="WP_141190532.1">
    <property type="nucleotide sequence ID" value="NZ_JBHUMR010000013.1"/>
</dbReference>
<dbReference type="PROSITE" id="PS50995">
    <property type="entry name" value="HTH_MARR_2"/>
    <property type="match status" value="1"/>
</dbReference>
<evidence type="ECO:0000256" key="1">
    <source>
        <dbReference type="ARBA" id="ARBA00023015"/>
    </source>
</evidence>
<sequence length="140" mass="16201">MAKEPIGKLIAYISRQNQKILSKELRPFNIGGGGQHSFLKTILMNPGINQDRLTTKLKYDKATTARSVKQLERNGYIERVTNQNDRRSNLLFPTQKAKDFYPTFQKILDRSNRKLTKLLTNEEEDQLIVLLQKICKHGDI</sequence>
<comment type="caution">
    <text evidence="5">The sequence shown here is derived from an EMBL/GenBank/DDBJ whole genome shotgun (WGS) entry which is preliminary data.</text>
</comment>
<protein>
    <submittedName>
        <fullName evidence="5">MarR family winged helix-turn-helix transcriptional regulator</fullName>
    </submittedName>
</protein>
<dbReference type="PRINTS" id="PR00598">
    <property type="entry name" value="HTHMARR"/>
</dbReference>
<evidence type="ECO:0000256" key="2">
    <source>
        <dbReference type="ARBA" id="ARBA00023125"/>
    </source>
</evidence>
<name>A0ABW5PRU7_9BACI</name>
<dbReference type="InterPro" id="IPR036388">
    <property type="entry name" value="WH-like_DNA-bd_sf"/>
</dbReference>
<reference evidence="6" key="1">
    <citation type="journal article" date="2019" name="Int. J. Syst. Evol. Microbiol.">
        <title>The Global Catalogue of Microorganisms (GCM) 10K type strain sequencing project: providing services to taxonomists for standard genome sequencing and annotation.</title>
        <authorList>
            <consortium name="The Broad Institute Genomics Platform"/>
            <consortium name="The Broad Institute Genome Sequencing Center for Infectious Disease"/>
            <person name="Wu L."/>
            <person name="Ma J."/>
        </authorList>
    </citation>
    <scope>NUCLEOTIDE SEQUENCE [LARGE SCALE GENOMIC DNA]</scope>
    <source>
        <strain evidence="6">TISTR 2241</strain>
    </source>
</reference>
<dbReference type="PANTHER" id="PTHR42756">
    <property type="entry name" value="TRANSCRIPTIONAL REGULATOR, MARR"/>
    <property type="match status" value="1"/>
</dbReference>
<keyword evidence="2" id="KW-0238">DNA-binding</keyword>
<dbReference type="PROSITE" id="PS01117">
    <property type="entry name" value="HTH_MARR_1"/>
    <property type="match status" value="1"/>
</dbReference>
<accession>A0ABW5PRU7</accession>
<dbReference type="InterPro" id="IPR000835">
    <property type="entry name" value="HTH_MarR-typ"/>
</dbReference>